<dbReference type="EMBL" id="JARKIF010000005">
    <property type="protein sequence ID" value="KAJ7639399.1"/>
    <property type="molecule type" value="Genomic_DNA"/>
</dbReference>
<evidence type="ECO:0000256" key="1">
    <source>
        <dbReference type="SAM" id="Coils"/>
    </source>
</evidence>
<sequence>MSFAKQQPSKTSTRGRPGGSRAQSRTPSVSSSRSTSSVSVSDGDRKSEDQATASTSKSEAEPQPDAPQRTSDPLQVAAQVYPWMYMTSTLDACFESAGKAAEQDIAARTEAVSELEATMSDQRVRLEAERSIEFYDELSTDKFATSAPSIMQAFLAHGDACSSLEVDALKLSSRDPALSEDDFSPMEPYNDMLDRLDKLENETNELHASIVALTQESAEDDTEQSARSQITHLFSSCLPLLQGRRENLEMARQLLEGAKENHAMMLHLESLGYTSDDEES</sequence>
<dbReference type="AlphaFoldDB" id="A0AAD7C5S5"/>
<evidence type="ECO:0000313" key="3">
    <source>
        <dbReference type="EMBL" id="KAJ7639399.1"/>
    </source>
</evidence>
<evidence type="ECO:0000256" key="2">
    <source>
        <dbReference type="SAM" id="MobiDB-lite"/>
    </source>
</evidence>
<gene>
    <name evidence="3" type="ORF">FB45DRAFT_426181</name>
</gene>
<name>A0AAD7C5S5_9AGAR</name>
<keyword evidence="4" id="KW-1185">Reference proteome</keyword>
<protein>
    <submittedName>
        <fullName evidence="3">Uncharacterized protein</fullName>
    </submittedName>
</protein>
<dbReference type="Proteomes" id="UP001221142">
    <property type="component" value="Unassembled WGS sequence"/>
</dbReference>
<comment type="caution">
    <text evidence="3">The sequence shown here is derived from an EMBL/GenBank/DDBJ whole genome shotgun (WGS) entry which is preliminary data.</text>
</comment>
<proteinExistence type="predicted"/>
<feature type="coiled-coil region" evidence="1">
    <location>
        <begin position="189"/>
        <end position="216"/>
    </location>
</feature>
<reference evidence="3" key="1">
    <citation type="submission" date="2023-03" db="EMBL/GenBank/DDBJ databases">
        <title>Massive genome expansion in bonnet fungi (Mycena s.s.) driven by repeated elements and novel gene families across ecological guilds.</title>
        <authorList>
            <consortium name="Lawrence Berkeley National Laboratory"/>
            <person name="Harder C.B."/>
            <person name="Miyauchi S."/>
            <person name="Viragh M."/>
            <person name="Kuo A."/>
            <person name="Thoen E."/>
            <person name="Andreopoulos B."/>
            <person name="Lu D."/>
            <person name="Skrede I."/>
            <person name="Drula E."/>
            <person name="Henrissat B."/>
            <person name="Morin E."/>
            <person name="Kohler A."/>
            <person name="Barry K."/>
            <person name="LaButti K."/>
            <person name="Morin E."/>
            <person name="Salamov A."/>
            <person name="Lipzen A."/>
            <person name="Mereny Z."/>
            <person name="Hegedus B."/>
            <person name="Baldrian P."/>
            <person name="Stursova M."/>
            <person name="Weitz H."/>
            <person name="Taylor A."/>
            <person name="Grigoriev I.V."/>
            <person name="Nagy L.G."/>
            <person name="Martin F."/>
            <person name="Kauserud H."/>
        </authorList>
    </citation>
    <scope>NUCLEOTIDE SEQUENCE</scope>
    <source>
        <strain evidence="3">9284</strain>
    </source>
</reference>
<feature type="region of interest" description="Disordered" evidence="2">
    <location>
        <begin position="1"/>
        <end position="73"/>
    </location>
</feature>
<evidence type="ECO:0000313" key="4">
    <source>
        <dbReference type="Proteomes" id="UP001221142"/>
    </source>
</evidence>
<accession>A0AAD7C5S5</accession>
<organism evidence="3 4">
    <name type="scientific">Roridomyces roridus</name>
    <dbReference type="NCBI Taxonomy" id="1738132"/>
    <lineage>
        <taxon>Eukaryota</taxon>
        <taxon>Fungi</taxon>
        <taxon>Dikarya</taxon>
        <taxon>Basidiomycota</taxon>
        <taxon>Agaricomycotina</taxon>
        <taxon>Agaricomycetes</taxon>
        <taxon>Agaricomycetidae</taxon>
        <taxon>Agaricales</taxon>
        <taxon>Marasmiineae</taxon>
        <taxon>Mycenaceae</taxon>
        <taxon>Roridomyces</taxon>
    </lineage>
</organism>
<feature type="compositionally biased region" description="Polar residues" evidence="2">
    <location>
        <begin position="1"/>
        <end position="14"/>
    </location>
</feature>
<feature type="compositionally biased region" description="Low complexity" evidence="2">
    <location>
        <begin position="24"/>
        <end position="41"/>
    </location>
</feature>
<keyword evidence="1" id="KW-0175">Coiled coil</keyword>